<dbReference type="EMBL" id="CCBQ010000044">
    <property type="protein sequence ID" value="CDO95250.1"/>
    <property type="molecule type" value="Genomic_DNA"/>
</dbReference>
<dbReference type="GO" id="GO:0003735">
    <property type="term" value="F:structural constituent of ribosome"/>
    <property type="evidence" value="ECO:0007669"/>
    <property type="project" value="TreeGrafter"/>
</dbReference>
<feature type="region of interest" description="Disordered" evidence="1">
    <location>
        <begin position="312"/>
        <end position="336"/>
    </location>
</feature>
<reference evidence="2 3" key="1">
    <citation type="submission" date="2014-03" db="EMBL/GenBank/DDBJ databases">
        <title>The genome of Kluyveromyces dobzhanskii.</title>
        <authorList>
            <person name="Nystedt B."/>
            <person name="Astrom S."/>
        </authorList>
    </citation>
    <scope>NUCLEOTIDE SEQUENCE [LARGE SCALE GENOMIC DNA]</scope>
    <source>
        <strain evidence="2 3">CBS 2104</strain>
    </source>
</reference>
<evidence type="ECO:0000313" key="2">
    <source>
        <dbReference type="EMBL" id="CDO95250.1"/>
    </source>
</evidence>
<accession>A0A0A8LAS7</accession>
<name>A0A0A8LAS7_9SACH</name>
<dbReference type="AlphaFoldDB" id="A0A0A8LAS7"/>
<evidence type="ECO:0000256" key="1">
    <source>
        <dbReference type="SAM" id="MobiDB-lite"/>
    </source>
</evidence>
<dbReference type="GO" id="GO:0070124">
    <property type="term" value="P:mitochondrial translational initiation"/>
    <property type="evidence" value="ECO:0007669"/>
    <property type="project" value="TreeGrafter"/>
</dbReference>
<evidence type="ECO:0000313" key="3">
    <source>
        <dbReference type="Proteomes" id="UP000031516"/>
    </source>
</evidence>
<dbReference type="GO" id="GO:0005763">
    <property type="term" value="C:mitochondrial small ribosomal subunit"/>
    <property type="evidence" value="ECO:0007669"/>
    <property type="project" value="TreeGrafter"/>
</dbReference>
<dbReference type="PANTHER" id="PTHR28058">
    <property type="entry name" value="37S RIBOSOMAL PROTEIN MRP51, MITOCHONDRIAL"/>
    <property type="match status" value="1"/>
</dbReference>
<dbReference type="OrthoDB" id="2735536at2759"/>
<gene>
    <name evidence="2" type="ORF">KLDO_g3497</name>
</gene>
<dbReference type="Proteomes" id="UP000031516">
    <property type="component" value="Unassembled WGS sequence"/>
</dbReference>
<dbReference type="Pfam" id="PF11709">
    <property type="entry name" value="Mit_ribos_Mrp51"/>
    <property type="match status" value="1"/>
</dbReference>
<dbReference type="PANTHER" id="PTHR28058:SF1">
    <property type="entry name" value="SMALL RIBOSOMAL SUBUNIT PROTEIN BS1M"/>
    <property type="match status" value="1"/>
</dbReference>
<protein>
    <submittedName>
        <fullName evidence="2">WGS project CCBQ000000000 data, contig 00272</fullName>
    </submittedName>
</protein>
<keyword evidence="3" id="KW-1185">Reference proteome</keyword>
<dbReference type="PIRSF" id="PIRSF018156">
    <property type="entry name" value="MRPL51_fungal"/>
    <property type="match status" value="1"/>
</dbReference>
<comment type="caution">
    <text evidence="2">The sequence shown here is derived from an EMBL/GenBank/DDBJ whole genome shotgun (WGS) entry which is preliminary data.</text>
</comment>
<dbReference type="InterPro" id="IPR016712">
    <property type="entry name" value="Rbsml_bS1m-like"/>
</dbReference>
<proteinExistence type="predicted"/>
<organism evidence="2 3">
    <name type="scientific">Kluyveromyces dobzhanskii CBS 2104</name>
    <dbReference type="NCBI Taxonomy" id="1427455"/>
    <lineage>
        <taxon>Eukaryota</taxon>
        <taxon>Fungi</taxon>
        <taxon>Dikarya</taxon>
        <taxon>Ascomycota</taxon>
        <taxon>Saccharomycotina</taxon>
        <taxon>Saccharomycetes</taxon>
        <taxon>Saccharomycetales</taxon>
        <taxon>Saccharomycetaceae</taxon>
        <taxon>Kluyveromyces</taxon>
    </lineage>
</organism>
<sequence>MSHISNLLRNSRIAQVPKTDKSLFRAGNSSHPTHQLIETKSSTLYRQEWGLKASIPSKIKTRYLVYNDLDTQQRLTTFEPMGQYQWNRIRFQEMGLAPRYVEEEFNPLFKGTTKRAGKYAPFSNAVNMAPNTAPSEKTRKLKEIDQHRAEFKKWLAEKHPESVTGVRNDNTKSLKTLATEFLHEKMGKLNLNTAAKSKWNTVGTGGLTYNLRGRLRQSPNGVKQKNVIPGRILSVQGPDRAIAVGGFIAEAKSVGRNPRALQYNMGDFVRQEVLPFVVEDPKVEGDNVTLSASLVEPKNDFSFAQKIGLGQNRGHYSRSDSGSNRSRKTIRSVTAEESRSQSEEFLNLLKTTI</sequence>